<organism evidence="2 3">
    <name type="scientific">Caballeronia sordidicola</name>
    <name type="common">Burkholderia sordidicola</name>
    <dbReference type="NCBI Taxonomy" id="196367"/>
    <lineage>
        <taxon>Bacteria</taxon>
        <taxon>Pseudomonadati</taxon>
        <taxon>Pseudomonadota</taxon>
        <taxon>Betaproteobacteria</taxon>
        <taxon>Burkholderiales</taxon>
        <taxon>Burkholderiaceae</taxon>
        <taxon>Caballeronia</taxon>
    </lineage>
</organism>
<dbReference type="EMBL" id="FCOC02000004">
    <property type="protein sequence ID" value="SAL24762.1"/>
    <property type="molecule type" value="Genomic_DNA"/>
</dbReference>
<reference evidence="2 3" key="1">
    <citation type="submission" date="2016-01" db="EMBL/GenBank/DDBJ databases">
        <authorList>
            <person name="Oliw E.H."/>
        </authorList>
    </citation>
    <scope>NUCLEOTIDE SEQUENCE [LARGE SCALE GENOMIC DNA]</scope>
    <source>
        <strain evidence="2">LMG 22029</strain>
    </source>
</reference>
<keyword evidence="1" id="KW-1133">Transmembrane helix</keyword>
<dbReference type="OrthoDB" id="5298483at2"/>
<evidence type="ECO:0000313" key="2">
    <source>
        <dbReference type="EMBL" id="SAL24762.1"/>
    </source>
</evidence>
<dbReference type="RefSeq" id="WP_060818489.1">
    <property type="nucleotide sequence ID" value="NZ_FCOC02000004.1"/>
</dbReference>
<feature type="transmembrane region" description="Helical" evidence="1">
    <location>
        <begin position="193"/>
        <end position="220"/>
    </location>
</feature>
<proteinExistence type="predicted"/>
<keyword evidence="1" id="KW-0472">Membrane</keyword>
<evidence type="ECO:0000256" key="1">
    <source>
        <dbReference type="SAM" id="Phobius"/>
    </source>
</evidence>
<gene>
    <name evidence="2" type="ORF">AWB64_01958</name>
</gene>
<feature type="transmembrane region" description="Helical" evidence="1">
    <location>
        <begin position="226"/>
        <end position="248"/>
    </location>
</feature>
<feature type="transmembrane region" description="Helical" evidence="1">
    <location>
        <begin position="49"/>
        <end position="69"/>
    </location>
</feature>
<protein>
    <submittedName>
        <fullName evidence="2">Membrane protein</fullName>
    </submittedName>
</protein>
<accession>A0A158FYA1</accession>
<name>A0A158FYA1_CABSO</name>
<evidence type="ECO:0000313" key="3">
    <source>
        <dbReference type="Proteomes" id="UP000054893"/>
    </source>
</evidence>
<dbReference type="AlphaFoldDB" id="A0A158FYA1"/>
<dbReference type="InterPro" id="IPR047798">
    <property type="entry name" value="BPSS1780-like"/>
</dbReference>
<dbReference type="Proteomes" id="UP000054893">
    <property type="component" value="Unassembled WGS sequence"/>
</dbReference>
<sequence length="273" mass="29392">MHLIEVPAKTGYVWFRQGIWLFRRNPLAFLTVFFAYLFAMTLISRLPVIGPVLPLLLIPGVAVGFMAACRNTIAKQPVWPTVLVDGFRSYGQIVARRLLVLGVVYVLAMGIVFALSALVDGGILLNLMIGNGPAGDPETVAASFNPLAVLVAMACYIPVAMLFWFAPILVAWHDVPPAKALFFSFVGCWRNRGAFVLYGALWIGVALAVSFGLSALMQVLGVGQEMALAVLMPASILVTTALYCSFYATYRGCFGLQSENPADDIPDLSGPAA</sequence>
<keyword evidence="1" id="KW-0812">Transmembrane</keyword>
<feature type="transmembrane region" description="Helical" evidence="1">
    <location>
        <begin position="98"/>
        <end position="127"/>
    </location>
</feature>
<feature type="transmembrane region" description="Helical" evidence="1">
    <location>
        <begin position="26"/>
        <end position="43"/>
    </location>
</feature>
<feature type="transmembrane region" description="Helical" evidence="1">
    <location>
        <begin position="147"/>
        <end position="172"/>
    </location>
</feature>
<dbReference type="NCBIfam" id="NF041043">
    <property type="entry name" value="BPSS1780_fam"/>
    <property type="match status" value="1"/>
</dbReference>